<dbReference type="AlphaFoldDB" id="A0A1G2H223"/>
<gene>
    <name evidence="1" type="ORF">A3G60_00280</name>
</gene>
<evidence type="ECO:0000313" key="2">
    <source>
        <dbReference type="Proteomes" id="UP000178996"/>
    </source>
</evidence>
<comment type="caution">
    <text evidence="1">The sequence shown here is derived from an EMBL/GenBank/DDBJ whole genome shotgun (WGS) entry which is preliminary data.</text>
</comment>
<evidence type="ECO:0000313" key="1">
    <source>
        <dbReference type="EMBL" id="OGZ56409.1"/>
    </source>
</evidence>
<sequence length="377" mass="42253">MVILPLFFATATFAEKDLIEKYFSEGATTTPQTLEEALELKRQVLRALGLPPDTPTSIAELLNENVNQRSIITKIKNDIKLTFNTEEFSPNKRVRAQIEGFGTNPRTSRITWLHNGKRALSGSGEVSYEFTLGDIGTSDTLIVTVDDGTQAPIVIRKTIYPARIHFTWFADSYTPPWYRGKAHGTPQSDITVAATPEFRIFANRLDEANLIYTWSVDGRKMAANGNSGTGKNLFTFSPSSVSDISYEIGLEVKDARERIKTKETTTVTPVKPELIFYERLPLFGIKNWLTLNFSEIASGKSATIELEPFFISKKSLNNIQYTWKVNGQALENKNKNARRLFFSTEEGSSGKQSIGVSYQNLKNIFERGNGEAHITIQ</sequence>
<reference evidence="1 2" key="1">
    <citation type="journal article" date="2016" name="Nat. Commun.">
        <title>Thousands of microbial genomes shed light on interconnected biogeochemical processes in an aquifer system.</title>
        <authorList>
            <person name="Anantharaman K."/>
            <person name="Brown C.T."/>
            <person name="Hug L.A."/>
            <person name="Sharon I."/>
            <person name="Castelle C.J."/>
            <person name="Probst A.J."/>
            <person name="Thomas B.C."/>
            <person name="Singh A."/>
            <person name="Wilkins M.J."/>
            <person name="Karaoz U."/>
            <person name="Brodie E.L."/>
            <person name="Williams K.H."/>
            <person name="Hubbard S.S."/>
            <person name="Banfield J.F."/>
        </authorList>
    </citation>
    <scope>NUCLEOTIDE SEQUENCE [LARGE SCALE GENOMIC DNA]</scope>
</reference>
<dbReference type="Proteomes" id="UP000178996">
    <property type="component" value="Unassembled WGS sequence"/>
</dbReference>
<proteinExistence type="predicted"/>
<name>A0A1G2H223_9BACT</name>
<organism evidence="1 2">
    <name type="scientific">Candidatus Ryanbacteria bacterium RIFCSPLOWO2_12_FULL_47_9c</name>
    <dbReference type="NCBI Taxonomy" id="1802131"/>
    <lineage>
        <taxon>Bacteria</taxon>
        <taxon>Candidatus Ryaniibacteriota</taxon>
    </lineage>
</organism>
<accession>A0A1G2H223</accession>
<dbReference type="EMBL" id="MHOB01000052">
    <property type="protein sequence ID" value="OGZ56409.1"/>
    <property type="molecule type" value="Genomic_DNA"/>
</dbReference>
<protein>
    <submittedName>
        <fullName evidence="1">Uncharacterized protein</fullName>
    </submittedName>
</protein>